<reference evidence="3" key="2">
    <citation type="submission" date="2020-09" db="EMBL/GenBank/DDBJ databases">
        <authorList>
            <person name="Sun Q."/>
            <person name="Kim S."/>
        </authorList>
    </citation>
    <scope>NUCLEOTIDE SEQUENCE</scope>
    <source>
        <strain evidence="3">KCTC 12711</strain>
    </source>
</reference>
<evidence type="ECO:0000313" key="3">
    <source>
        <dbReference type="EMBL" id="GHA06800.1"/>
    </source>
</evidence>
<name>A0A918RP20_9GAMM</name>
<reference evidence="3" key="1">
    <citation type="journal article" date="2014" name="Int. J. Syst. Evol. Microbiol.">
        <title>Complete genome sequence of Corynebacterium casei LMG S-19264T (=DSM 44701T), isolated from a smear-ripened cheese.</title>
        <authorList>
            <consortium name="US DOE Joint Genome Institute (JGI-PGF)"/>
            <person name="Walter F."/>
            <person name="Albersmeier A."/>
            <person name="Kalinowski J."/>
            <person name="Ruckert C."/>
        </authorList>
    </citation>
    <scope>NUCLEOTIDE SEQUENCE</scope>
    <source>
        <strain evidence="3">KCTC 12711</strain>
    </source>
</reference>
<sequence>MLKTVYYFGGVVLCLTPLSTSLLAQEYDPHALCQQAAEGLLPEDAATYIENCLSDYRANMGIEPAEPLGKSTLMEADSPDTESTKGTLDAAKDRP</sequence>
<dbReference type="AlphaFoldDB" id="A0A918RP20"/>
<organism evidence="3 4">
    <name type="scientific">Arenicella chitinivorans</name>
    <dbReference type="NCBI Taxonomy" id="1329800"/>
    <lineage>
        <taxon>Bacteria</taxon>
        <taxon>Pseudomonadati</taxon>
        <taxon>Pseudomonadota</taxon>
        <taxon>Gammaproteobacteria</taxon>
        <taxon>Arenicellales</taxon>
        <taxon>Arenicellaceae</taxon>
        <taxon>Arenicella</taxon>
    </lineage>
</organism>
<protein>
    <submittedName>
        <fullName evidence="3">Uncharacterized protein</fullName>
    </submittedName>
</protein>
<dbReference type="EMBL" id="BMXA01000002">
    <property type="protein sequence ID" value="GHA06800.1"/>
    <property type="molecule type" value="Genomic_DNA"/>
</dbReference>
<feature type="region of interest" description="Disordered" evidence="1">
    <location>
        <begin position="69"/>
        <end position="95"/>
    </location>
</feature>
<dbReference type="Proteomes" id="UP000614811">
    <property type="component" value="Unassembled WGS sequence"/>
</dbReference>
<feature type="chain" id="PRO_5037711312" evidence="2">
    <location>
        <begin position="25"/>
        <end position="95"/>
    </location>
</feature>
<feature type="signal peptide" evidence="2">
    <location>
        <begin position="1"/>
        <end position="24"/>
    </location>
</feature>
<evidence type="ECO:0000256" key="1">
    <source>
        <dbReference type="SAM" id="MobiDB-lite"/>
    </source>
</evidence>
<dbReference type="RefSeq" id="WP_189399574.1">
    <property type="nucleotide sequence ID" value="NZ_BMXA01000002.1"/>
</dbReference>
<keyword evidence="4" id="KW-1185">Reference proteome</keyword>
<proteinExistence type="predicted"/>
<accession>A0A918RP20</accession>
<keyword evidence="2" id="KW-0732">Signal</keyword>
<evidence type="ECO:0000256" key="2">
    <source>
        <dbReference type="SAM" id="SignalP"/>
    </source>
</evidence>
<evidence type="ECO:0000313" key="4">
    <source>
        <dbReference type="Proteomes" id="UP000614811"/>
    </source>
</evidence>
<comment type="caution">
    <text evidence="3">The sequence shown here is derived from an EMBL/GenBank/DDBJ whole genome shotgun (WGS) entry which is preliminary data.</text>
</comment>
<gene>
    <name evidence="3" type="ORF">GCM10008090_15600</name>
</gene>